<dbReference type="Proteomes" id="UP000054324">
    <property type="component" value="Unassembled WGS sequence"/>
</dbReference>
<protein>
    <submittedName>
        <fullName evidence="1">Uncharacterized protein</fullName>
    </submittedName>
</protein>
<evidence type="ECO:0000313" key="1">
    <source>
        <dbReference type="EMBL" id="KER31093.1"/>
    </source>
</evidence>
<dbReference type="GeneID" id="20316739"/>
<dbReference type="KEGG" id="ovi:T265_02551"/>
<dbReference type="CTD" id="20316739"/>
<organism evidence="1 2">
    <name type="scientific">Opisthorchis viverrini</name>
    <name type="common">Southeast Asian liver fluke</name>
    <dbReference type="NCBI Taxonomy" id="6198"/>
    <lineage>
        <taxon>Eukaryota</taxon>
        <taxon>Metazoa</taxon>
        <taxon>Spiralia</taxon>
        <taxon>Lophotrochozoa</taxon>
        <taxon>Platyhelminthes</taxon>
        <taxon>Trematoda</taxon>
        <taxon>Digenea</taxon>
        <taxon>Opisthorchiida</taxon>
        <taxon>Opisthorchiata</taxon>
        <taxon>Opisthorchiidae</taxon>
        <taxon>Opisthorchis</taxon>
    </lineage>
</organism>
<dbReference type="EMBL" id="KL596650">
    <property type="protein sequence ID" value="KER31093.1"/>
    <property type="molecule type" value="Genomic_DNA"/>
</dbReference>
<name>A0A074ZUF2_OPIVI</name>
<dbReference type="RefSeq" id="XP_009165094.1">
    <property type="nucleotide sequence ID" value="XM_009166830.1"/>
</dbReference>
<gene>
    <name evidence="1" type="ORF">T265_02551</name>
</gene>
<reference evidence="1 2" key="1">
    <citation type="submission" date="2013-11" db="EMBL/GenBank/DDBJ databases">
        <title>Opisthorchis viverrini - life in the bile duct.</title>
        <authorList>
            <person name="Young N.D."/>
            <person name="Nagarajan N."/>
            <person name="Lin S.J."/>
            <person name="Korhonen P.K."/>
            <person name="Jex A.R."/>
            <person name="Hall R.S."/>
            <person name="Safavi-Hemami H."/>
            <person name="Kaewkong W."/>
            <person name="Bertrand D."/>
            <person name="Gao S."/>
            <person name="Seet Q."/>
            <person name="Wongkham S."/>
            <person name="Teh B.T."/>
            <person name="Wongkham C."/>
            <person name="Intapan P.M."/>
            <person name="Maleewong W."/>
            <person name="Yang X."/>
            <person name="Hu M."/>
            <person name="Wang Z."/>
            <person name="Hofmann A."/>
            <person name="Sternberg P.W."/>
            <person name="Tan P."/>
            <person name="Wang J."/>
            <person name="Gasser R.B."/>
        </authorList>
    </citation>
    <scope>NUCLEOTIDE SEQUENCE [LARGE SCALE GENOMIC DNA]</scope>
</reference>
<proteinExistence type="predicted"/>
<sequence>MKNLTRKGMELLTSVLYVKLANRLCLLKPCTPLKLMYAVSPKHAYLRMLAPCDEQMLRSKPMQDERGHQS</sequence>
<keyword evidence="2" id="KW-1185">Reference proteome</keyword>
<dbReference type="AlphaFoldDB" id="A0A074ZUF2"/>
<evidence type="ECO:0000313" key="2">
    <source>
        <dbReference type="Proteomes" id="UP000054324"/>
    </source>
</evidence>
<accession>A0A074ZUF2</accession>